<keyword evidence="2" id="KW-0547">Nucleotide-binding</keyword>
<dbReference type="KEGG" id="cinf:CINF_1746"/>
<comment type="subcellular location">
    <subcellularLocation>
        <location evidence="1">Membrane</location>
    </subcellularLocation>
</comment>
<gene>
    <name evidence="7" type="ORF">CINF_1746</name>
</gene>
<dbReference type="RefSeq" id="WP_179975270.1">
    <property type="nucleotide sequence ID" value="NZ_CP049075.1"/>
</dbReference>
<dbReference type="GO" id="GO:0008053">
    <property type="term" value="P:mitochondrial fusion"/>
    <property type="evidence" value="ECO:0007669"/>
    <property type="project" value="TreeGrafter"/>
</dbReference>
<evidence type="ECO:0000313" key="7">
    <source>
        <dbReference type="EMBL" id="QLI06215.1"/>
    </source>
</evidence>
<dbReference type="GO" id="GO:0005525">
    <property type="term" value="F:GTP binding"/>
    <property type="evidence" value="ECO:0007669"/>
    <property type="project" value="UniProtKB-KW"/>
</dbReference>
<dbReference type="Proteomes" id="UP000509414">
    <property type="component" value="Chromosome"/>
</dbReference>
<evidence type="ECO:0000256" key="2">
    <source>
        <dbReference type="ARBA" id="ARBA00022741"/>
    </source>
</evidence>
<dbReference type="AlphaFoldDB" id="A0A7H9CLP0"/>
<dbReference type="InterPro" id="IPR027094">
    <property type="entry name" value="Mitofusin_fam"/>
</dbReference>
<evidence type="ECO:0000259" key="6">
    <source>
        <dbReference type="Pfam" id="PF00350"/>
    </source>
</evidence>
<keyword evidence="8" id="KW-1185">Reference proteome</keyword>
<reference evidence="7 8" key="1">
    <citation type="submission" date="2020-02" db="EMBL/GenBank/DDBJ databases">
        <title>Complete genome sequence of the novel Campylobacter species Candidatus Campylobacter infans.</title>
        <authorList>
            <person name="Duim B."/>
            <person name="Zomer A."/>
            <person name="van der Graaf L."/>
            <person name="Wagenaar J."/>
        </authorList>
    </citation>
    <scope>NUCLEOTIDE SEQUENCE [LARGE SCALE GENOMIC DNA]</scope>
    <source>
        <strain evidence="7 8">19S00001</strain>
    </source>
</reference>
<dbReference type="GO" id="GO:0003924">
    <property type="term" value="F:GTPase activity"/>
    <property type="evidence" value="ECO:0007669"/>
    <property type="project" value="InterPro"/>
</dbReference>
<dbReference type="EMBL" id="CP049075">
    <property type="protein sequence ID" value="QLI06215.1"/>
    <property type="molecule type" value="Genomic_DNA"/>
</dbReference>
<organism evidence="7 8">
    <name type="scientific">Candidatus Campylobacter infans</name>
    <dbReference type="NCBI Taxonomy" id="2561898"/>
    <lineage>
        <taxon>Bacteria</taxon>
        <taxon>Pseudomonadati</taxon>
        <taxon>Campylobacterota</taxon>
        <taxon>Epsilonproteobacteria</taxon>
        <taxon>Campylobacterales</taxon>
        <taxon>Campylobacteraceae</taxon>
        <taxon>Campylobacter</taxon>
    </lineage>
</organism>
<dbReference type="CDD" id="cd09912">
    <property type="entry name" value="DLP_2"/>
    <property type="match status" value="1"/>
</dbReference>
<evidence type="ECO:0000256" key="3">
    <source>
        <dbReference type="ARBA" id="ARBA00022801"/>
    </source>
</evidence>
<name>A0A7H9CLP0_9BACT</name>
<dbReference type="PANTHER" id="PTHR10465:SF0">
    <property type="entry name" value="SARCALUMENIN"/>
    <property type="match status" value="1"/>
</dbReference>
<dbReference type="GO" id="GO:0016020">
    <property type="term" value="C:membrane"/>
    <property type="evidence" value="ECO:0007669"/>
    <property type="project" value="UniProtKB-SubCell"/>
</dbReference>
<accession>A0A7H9CLP0</accession>
<dbReference type="Gene3D" id="3.40.50.300">
    <property type="entry name" value="P-loop containing nucleotide triphosphate hydrolases"/>
    <property type="match status" value="1"/>
</dbReference>
<evidence type="ECO:0000313" key="8">
    <source>
        <dbReference type="Proteomes" id="UP000509414"/>
    </source>
</evidence>
<keyword evidence="3" id="KW-0378">Hydrolase</keyword>
<feature type="domain" description="Dynamin N-terminal" evidence="6">
    <location>
        <begin position="60"/>
        <end position="199"/>
    </location>
</feature>
<keyword evidence="5" id="KW-0472">Membrane</keyword>
<evidence type="ECO:0000256" key="5">
    <source>
        <dbReference type="ARBA" id="ARBA00023136"/>
    </source>
</evidence>
<sequence>MLKEFIAEYKSLYDFSFSQGFKGEFERFCASVLEPKLHPSSELKECLNSLDFLNYEPPFVAIVGQFSSGKSSFLNALLGSEILPTGVVPVTAKPTFIKYAPHNFLMALYNDGRQEYLSLSELGAFVDQRKALKDVKHLYIYLNNEILKDVSFIDTPGLNSRSNADTKETMQILRQANALIWISLINNAARASEINELELIPSTLKANALCLLNQKDRLNDDEIKRVLAHCALTYKDFFSATYAISALMELKGEENSGFSEVFSFLKGLKNNKENFIRSNCALILNSLNAQEIRASSIIAELTSIIMRFSNSFEKKLSNLENEYKKDFELAFNELKRHALTISAEIKNAIKEQKCEYFKPKKSILGAQNYEKISYSCPVLDSNEALSKLIYNDDKMSKIFRNFKREMDNLHAKIKSDIDEIIAVLDDEIKLFKARYETLRKSDELHSDRLFADIRQFSCDVYASFISPYKAELNAKYAHLGLFFERINIKISTNYQNSIRLSVDFLANKLERARKDYESEPLSFSLYYPKENEITERVLNELSYYEFESEFIGTAPFCVKFLRSLKQSFFELSIKNIKSLDGIKKRHNDNLLSFKELEKFTKFA</sequence>
<dbReference type="InterPro" id="IPR027417">
    <property type="entry name" value="P-loop_NTPase"/>
</dbReference>
<evidence type="ECO:0000256" key="4">
    <source>
        <dbReference type="ARBA" id="ARBA00023134"/>
    </source>
</evidence>
<protein>
    <submittedName>
        <fullName evidence="7">GTP-binding protein (Dynamin domain)</fullName>
    </submittedName>
</protein>
<dbReference type="Pfam" id="PF00350">
    <property type="entry name" value="Dynamin_N"/>
    <property type="match status" value="1"/>
</dbReference>
<dbReference type="PANTHER" id="PTHR10465">
    <property type="entry name" value="TRANSMEMBRANE GTPASE FZO1"/>
    <property type="match status" value="1"/>
</dbReference>
<evidence type="ECO:0000256" key="1">
    <source>
        <dbReference type="ARBA" id="ARBA00004370"/>
    </source>
</evidence>
<dbReference type="SUPFAM" id="SSF52540">
    <property type="entry name" value="P-loop containing nucleoside triphosphate hydrolases"/>
    <property type="match status" value="1"/>
</dbReference>
<proteinExistence type="predicted"/>
<dbReference type="InterPro" id="IPR045063">
    <property type="entry name" value="Dynamin_N"/>
</dbReference>
<keyword evidence="4" id="KW-0342">GTP-binding</keyword>